<dbReference type="GO" id="GO:0000166">
    <property type="term" value="F:nucleotide binding"/>
    <property type="evidence" value="ECO:0007669"/>
    <property type="project" value="InterPro"/>
</dbReference>
<dbReference type="GeneID" id="72384557"/>
<accession>A0AAE9XEY0</accession>
<comment type="similarity">
    <text evidence="1">Belongs to the Gfo/Idh/MocA family.</text>
</comment>
<dbReference type="GO" id="GO:0016491">
    <property type="term" value="F:oxidoreductase activity"/>
    <property type="evidence" value="ECO:0007669"/>
    <property type="project" value="UniProtKB-KW"/>
</dbReference>
<protein>
    <submittedName>
        <fullName evidence="5">Gfo/Idh/MocA family oxidoreductase</fullName>
    </submittedName>
</protein>
<name>A0AAE9XEY0_9ENTE</name>
<sequence length="319" mass="36042">MTTYQWGIVGLGNIAHRFASTMNEHGLQPYAVASRNQARSDEFKEKFNAVKSYGDYTSLFQDEDVDVVYIASINSQHFALIKEALENGKHVLCEKAIWHDSRELALLKQLADDRQLILAEAMTIFHMPLMHELKRLIASGKLGEIKQVQADFGSLKEDDPTNRFFSKEKGGGSMLDIGTYALSFLSFFSDGALVELDSFMIPYAPTGVDERWAISMRTTDDIMLTSNLSFRAKLPKRALIAGDLAYVEIMEYPRADEATIVYPDGSEEVIRAGRTEDALWYELTNMEEAIAGNREAILYEKTAQTVDWMSTLLKREHLI</sequence>
<evidence type="ECO:0000259" key="3">
    <source>
        <dbReference type="Pfam" id="PF01408"/>
    </source>
</evidence>
<organism evidence="5 6">
    <name type="scientific">Vagococcus lutrae</name>
    <dbReference type="NCBI Taxonomy" id="81947"/>
    <lineage>
        <taxon>Bacteria</taxon>
        <taxon>Bacillati</taxon>
        <taxon>Bacillota</taxon>
        <taxon>Bacilli</taxon>
        <taxon>Lactobacillales</taxon>
        <taxon>Enterococcaceae</taxon>
        <taxon>Vagococcus</taxon>
    </lineage>
</organism>
<reference evidence="5" key="1">
    <citation type="submission" date="2023-01" db="EMBL/GenBank/DDBJ databases">
        <title>Oxazolidinone resistance genes in florfenicol resistant enterococci from beef cattle and veal calves at slaughter.</title>
        <authorList>
            <person name="Biggel M."/>
        </authorList>
    </citation>
    <scope>NUCLEOTIDE SEQUENCE</scope>
    <source>
        <strain evidence="5">K204-1</strain>
    </source>
</reference>
<dbReference type="Pfam" id="PF01408">
    <property type="entry name" value="GFO_IDH_MocA"/>
    <property type="match status" value="1"/>
</dbReference>
<proteinExistence type="inferred from homology"/>
<dbReference type="AlphaFoldDB" id="A0AAE9XEY0"/>
<dbReference type="InterPro" id="IPR050984">
    <property type="entry name" value="Gfo/Idh/MocA_domain"/>
</dbReference>
<dbReference type="RefSeq" id="WP_222317499.1">
    <property type="nucleotide sequence ID" value="NZ_CP081833.1"/>
</dbReference>
<dbReference type="SUPFAM" id="SSF55347">
    <property type="entry name" value="Glyceraldehyde-3-phosphate dehydrogenase-like, C-terminal domain"/>
    <property type="match status" value="1"/>
</dbReference>
<evidence type="ECO:0000313" key="5">
    <source>
        <dbReference type="EMBL" id="WCG22062.1"/>
    </source>
</evidence>
<dbReference type="InterPro" id="IPR036291">
    <property type="entry name" value="NAD(P)-bd_dom_sf"/>
</dbReference>
<dbReference type="PANTHER" id="PTHR22604">
    <property type="entry name" value="OXIDOREDUCTASES"/>
    <property type="match status" value="1"/>
</dbReference>
<dbReference type="Proteomes" id="UP001179600">
    <property type="component" value="Chromosome"/>
</dbReference>
<feature type="domain" description="Gfo/Idh/MocA-like oxidoreductase N-terminal" evidence="3">
    <location>
        <begin position="6"/>
        <end position="119"/>
    </location>
</feature>
<dbReference type="Pfam" id="PF22725">
    <property type="entry name" value="GFO_IDH_MocA_C3"/>
    <property type="match status" value="1"/>
</dbReference>
<evidence type="ECO:0000259" key="4">
    <source>
        <dbReference type="Pfam" id="PF22725"/>
    </source>
</evidence>
<dbReference type="Gene3D" id="3.40.50.720">
    <property type="entry name" value="NAD(P)-binding Rossmann-like Domain"/>
    <property type="match status" value="1"/>
</dbReference>
<evidence type="ECO:0000256" key="1">
    <source>
        <dbReference type="ARBA" id="ARBA00010928"/>
    </source>
</evidence>
<gene>
    <name evidence="5" type="ORF">PML95_06560</name>
</gene>
<dbReference type="EMBL" id="CP116507">
    <property type="protein sequence ID" value="WCG22062.1"/>
    <property type="molecule type" value="Genomic_DNA"/>
</dbReference>
<dbReference type="InterPro" id="IPR055170">
    <property type="entry name" value="GFO_IDH_MocA-like_dom"/>
</dbReference>
<dbReference type="PANTHER" id="PTHR22604:SF105">
    <property type="entry name" value="TRANS-1,2-DIHYDROBENZENE-1,2-DIOL DEHYDROGENASE"/>
    <property type="match status" value="1"/>
</dbReference>
<feature type="domain" description="GFO/IDH/MocA-like oxidoreductase" evidence="4">
    <location>
        <begin position="131"/>
        <end position="243"/>
    </location>
</feature>
<evidence type="ECO:0000313" key="6">
    <source>
        <dbReference type="Proteomes" id="UP001179600"/>
    </source>
</evidence>
<keyword evidence="2" id="KW-0560">Oxidoreductase</keyword>
<dbReference type="InterPro" id="IPR000683">
    <property type="entry name" value="Gfo/Idh/MocA-like_OxRdtase_N"/>
</dbReference>
<dbReference type="Gene3D" id="3.30.360.10">
    <property type="entry name" value="Dihydrodipicolinate Reductase, domain 2"/>
    <property type="match status" value="1"/>
</dbReference>
<dbReference type="SUPFAM" id="SSF51735">
    <property type="entry name" value="NAD(P)-binding Rossmann-fold domains"/>
    <property type="match status" value="1"/>
</dbReference>
<evidence type="ECO:0000256" key="2">
    <source>
        <dbReference type="ARBA" id="ARBA00023002"/>
    </source>
</evidence>